<evidence type="ECO:0000256" key="1">
    <source>
        <dbReference type="SAM" id="Phobius"/>
    </source>
</evidence>
<name>S9UAE0_9TRYP</name>
<feature type="transmembrane region" description="Helical" evidence="1">
    <location>
        <begin position="320"/>
        <end position="341"/>
    </location>
</feature>
<dbReference type="Gene3D" id="3.60.21.10">
    <property type="match status" value="1"/>
</dbReference>
<feature type="chain" id="PRO_5004557844" evidence="2">
    <location>
        <begin position="28"/>
        <end position="365"/>
    </location>
</feature>
<dbReference type="PANTHER" id="PTHR46546:SF6">
    <property type="entry name" value="PROTEIN PHOSPHATASE, PUTATIVE-RELATED"/>
    <property type="match status" value="1"/>
</dbReference>
<evidence type="ECO:0000313" key="4">
    <source>
        <dbReference type="EMBL" id="EPY25709.1"/>
    </source>
</evidence>
<keyword evidence="1" id="KW-1133">Transmembrane helix</keyword>
<dbReference type="OrthoDB" id="5976022at2759"/>
<sequence length="365" mass="40711">MKYFTCLVSLLLCAALAALVATPFVDARRIVALGDLHGDFNQSLAVLRLTGIVDEFNHWVGEDTYLVQLGDVLDVGPDDVRIVRLLMRLQKEAQAKGGDVIELLGNHEIRNFKGDYTAVDPQSLAFSGGQAGRDKLLSNTSKLGMYLRTRKAIFRYGPFLFMHGGISDATSSMITSIDKVDEFNAELQKALVNGTISPMAQKGLDLTEDEADEVANPILVRSILNVRCRDLKRVLEKKFPGIQSVVVGHVPHDPRDFSDWRLCEGLLIDIDFGLSRWKKGDPGHVAALEIEDSTWHVQLIEASVPVATKSNFIFTFTHRLFRFIVFTLLVVLAALFIVYILRTVEGRRNVKPTLLLEKNQQYGTV</sequence>
<dbReference type="InterPro" id="IPR029052">
    <property type="entry name" value="Metallo-depent_PP-like"/>
</dbReference>
<keyword evidence="5" id="KW-1185">Reference proteome</keyword>
<accession>S9UAE0</accession>
<evidence type="ECO:0000256" key="2">
    <source>
        <dbReference type="SAM" id="SignalP"/>
    </source>
</evidence>
<comment type="caution">
    <text evidence="4">The sequence shown here is derived from an EMBL/GenBank/DDBJ whole genome shotgun (WGS) entry which is preliminary data.</text>
</comment>
<gene>
    <name evidence="4" type="ORF">STCU_06534</name>
</gene>
<proteinExistence type="predicted"/>
<dbReference type="EMBL" id="ATMH01006534">
    <property type="protein sequence ID" value="EPY25709.1"/>
    <property type="molecule type" value="Genomic_DNA"/>
</dbReference>
<feature type="domain" description="Calcineurin-like phosphoesterase" evidence="3">
    <location>
        <begin position="29"/>
        <end position="250"/>
    </location>
</feature>
<dbReference type="InterPro" id="IPR004843">
    <property type="entry name" value="Calcineurin-like_PHP"/>
</dbReference>
<dbReference type="AlphaFoldDB" id="S9UAE0"/>
<feature type="signal peptide" evidence="2">
    <location>
        <begin position="1"/>
        <end position="27"/>
    </location>
</feature>
<dbReference type="Proteomes" id="UP000015354">
    <property type="component" value="Unassembled WGS sequence"/>
</dbReference>
<dbReference type="PANTHER" id="PTHR46546">
    <property type="entry name" value="SHEWANELLA-LIKE PROTEIN PHOSPHATASE 1"/>
    <property type="match status" value="1"/>
</dbReference>
<organism evidence="4 5">
    <name type="scientific">Strigomonas culicis</name>
    <dbReference type="NCBI Taxonomy" id="28005"/>
    <lineage>
        <taxon>Eukaryota</taxon>
        <taxon>Discoba</taxon>
        <taxon>Euglenozoa</taxon>
        <taxon>Kinetoplastea</taxon>
        <taxon>Metakinetoplastina</taxon>
        <taxon>Trypanosomatida</taxon>
        <taxon>Trypanosomatidae</taxon>
        <taxon>Strigomonadinae</taxon>
        <taxon>Strigomonas</taxon>
    </lineage>
</organism>
<keyword evidence="1" id="KW-0812">Transmembrane</keyword>
<evidence type="ECO:0000313" key="5">
    <source>
        <dbReference type="Proteomes" id="UP000015354"/>
    </source>
</evidence>
<keyword evidence="1" id="KW-0472">Membrane</keyword>
<dbReference type="Pfam" id="PF00149">
    <property type="entry name" value="Metallophos"/>
    <property type="match status" value="1"/>
</dbReference>
<dbReference type="GO" id="GO:0016787">
    <property type="term" value="F:hydrolase activity"/>
    <property type="evidence" value="ECO:0007669"/>
    <property type="project" value="InterPro"/>
</dbReference>
<protein>
    <submittedName>
        <fullName evidence="4">Serine/threonine phosphatase</fullName>
    </submittedName>
</protein>
<dbReference type="SUPFAM" id="SSF56300">
    <property type="entry name" value="Metallo-dependent phosphatases"/>
    <property type="match status" value="1"/>
</dbReference>
<keyword evidence="2" id="KW-0732">Signal</keyword>
<evidence type="ECO:0000259" key="3">
    <source>
        <dbReference type="Pfam" id="PF00149"/>
    </source>
</evidence>
<reference evidence="4 5" key="1">
    <citation type="journal article" date="2013" name="PLoS ONE">
        <title>Predicting the Proteins of Angomonas deanei, Strigomonas culicis and Their Respective Endosymbionts Reveals New Aspects of the Trypanosomatidae Family.</title>
        <authorList>
            <person name="Motta M.C."/>
            <person name="Martins A.C."/>
            <person name="de Souza S.S."/>
            <person name="Catta-Preta C.M."/>
            <person name="Silva R."/>
            <person name="Klein C.C."/>
            <person name="de Almeida L.G."/>
            <person name="de Lima Cunha O."/>
            <person name="Ciapina L.P."/>
            <person name="Brocchi M."/>
            <person name="Colabardini A.C."/>
            <person name="de Araujo Lima B."/>
            <person name="Machado C.R."/>
            <person name="de Almeida Soares C.M."/>
            <person name="Probst C.M."/>
            <person name="de Menezes C.B."/>
            <person name="Thompson C.E."/>
            <person name="Bartholomeu D.C."/>
            <person name="Gradia D.F."/>
            <person name="Pavoni D.P."/>
            <person name="Grisard E.C."/>
            <person name="Fantinatti-Garboggini F."/>
            <person name="Marchini F.K."/>
            <person name="Rodrigues-Luiz G.F."/>
            <person name="Wagner G."/>
            <person name="Goldman G.H."/>
            <person name="Fietto J.L."/>
            <person name="Elias M.C."/>
            <person name="Goldman M.H."/>
            <person name="Sagot M.F."/>
            <person name="Pereira M."/>
            <person name="Stoco P.H."/>
            <person name="de Mendonca-Neto R.P."/>
            <person name="Teixeira S.M."/>
            <person name="Maciel T.E."/>
            <person name="de Oliveira Mendes T.A."/>
            <person name="Urmenyi T.P."/>
            <person name="de Souza W."/>
            <person name="Schenkman S."/>
            <person name="de Vasconcelos A.T."/>
        </authorList>
    </citation>
    <scope>NUCLEOTIDE SEQUENCE [LARGE SCALE GENOMIC DNA]</scope>
</reference>